<keyword evidence="1" id="KW-0175">Coiled coil</keyword>
<dbReference type="Proteomes" id="UP000261620">
    <property type="component" value="Unplaced"/>
</dbReference>
<dbReference type="InterPro" id="IPR033561">
    <property type="entry name" value="FBF1"/>
</dbReference>
<dbReference type="GO" id="GO:0036064">
    <property type="term" value="C:ciliary basal body"/>
    <property type="evidence" value="ECO:0007669"/>
    <property type="project" value="TreeGrafter"/>
</dbReference>
<feature type="region of interest" description="Disordered" evidence="2">
    <location>
        <begin position="340"/>
        <end position="402"/>
    </location>
</feature>
<feature type="compositionally biased region" description="Polar residues" evidence="2">
    <location>
        <begin position="438"/>
        <end position="465"/>
    </location>
</feature>
<evidence type="ECO:0000256" key="2">
    <source>
        <dbReference type="SAM" id="MobiDB-lite"/>
    </source>
</evidence>
<dbReference type="PANTHER" id="PTHR33689">
    <property type="entry name" value="FAS-BINDING FACTOR 1"/>
    <property type="match status" value="1"/>
</dbReference>
<evidence type="ECO:0000313" key="4">
    <source>
        <dbReference type="Ensembl" id="ENSMMOP00000016295.1"/>
    </source>
</evidence>
<keyword evidence="5" id="KW-1185">Reference proteome</keyword>
<feature type="region of interest" description="Disordered" evidence="2">
    <location>
        <begin position="234"/>
        <end position="324"/>
    </location>
</feature>
<feature type="compositionally biased region" description="Low complexity" evidence="2">
    <location>
        <begin position="344"/>
        <end position="357"/>
    </location>
</feature>
<feature type="compositionally biased region" description="Basic and acidic residues" evidence="2">
    <location>
        <begin position="241"/>
        <end position="271"/>
    </location>
</feature>
<dbReference type="Ensembl" id="ENSMMOT00000016569.1">
    <property type="protein sequence ID" value="ENSMMOP00000016295.1"/>
    <property type="gene ID" value="ENSMMOG00000012436.1"/>
</dbReference>
<evidence type="ECO:0000259" key="3">
    <source>
        <dbReference type="Pfam" id="PF21007"/>
    </source>
</evidence>
<dbReference type="Pfam" id="PF21007">
    <property type="entry name" value="FBF1"/>
    <property type="match status" value="1"/>
</dbReference>
<dbReference type="PANTHER" id="PTHR33689:SF1">
    <property type="entry name" value="FAS-BINDING FACTOR 1"/>
    <property type="match status" value="1"/>
</dbReference>
<proteinExistence type="predicted"/>
<feature type="region of interest" description="Disordered" evidence="2">
    <location>
        <begin position="427"/>
        <end position="469"/>
    </location>
</feature>
<protein>
    <recommendedName>
        <fullName evidence="3">Fas-binding factor 1 C-terminal domain-containing protein</fullName>
    </recommendedName>
</protein>
<name>A0A3Q4BCC9_MOLML</name>
<evidence type="ECO:0000313" key="5">
    <source>
        <dbReference type="Proteomes" id="UP000261620"/>
    </source>
</evidence>
<dbReference type="GO" id="GO:0060271">
    <property type="term" value="P:cilium assembly"/>
    <property type="evidence" value="ECO:0007669"/>
    <property type="project" value="InterPro"/>
</dbReference>
<dbReference type="GO" id="GO:0090162">
    <property type="term" value="P:establishment of epithelial cell polarity"/>
    <property type="evidence" value="ECO:0007669"/>
    <property type="project" value="InterPro"/>
</dbReference>
<dbReference type="InterPro" id="IPR049390">
    <property type="entry name" value="FBF1_C"/>
</dbReference>
<dbReference type="STRING" id="94237.ENSMMOP00000016295"/>
<reference evidence="4" key="2">
    <citation type="submission" date="2025-09" db="UniProtKB">
        <authorList>
            <consortium name="Ensembl"/>
        </authorList>
    </citation>
    <scope>IDENTIFICATION</scope>
</reference>
<sequence length="1051" mass="120323">MAPDWKIRLLFSSSSATDNIFSMLADEVKRDGGDTEVCRQRCETGHIHNMYDNFIVSLFMFSFFPLYQDSDVSAADPNDILKTMKDMGDMDADLFALKKKTSAQTKPFRNEGPKKDFPTLVSNVKPEGAGNSVQSVLLDCFVVIGFTFSPALKFTLIMSPPLDSDEPTTSAKKSNTAPLSTSHKKFTSGMSFLFASLCQYLGGKKMHAPFSSAMYHLRSEPPQRARTRLDEILENLTSPRVVEHPPTGERRDSLQPQDKHPQEKTSGDDLRFGSYLPTVVSMPEGRQSRRQSVRFSTEDVSSSSPEKKPKPVTPALSRHRNSADWLGLKASDDLNFLEGDAKQSKTPAESPTTPSSPLLERRPSLNGSHTLAAPAADNQAPPETIPKQVVSKSQGREEGGDDWLAGALSRKKALTLHAKLNLQQTLGWSHPSDGPPQVTGTLPVSAPNTNYTQSHHFPTNKGSSRASDEAPQQLKLLNPMFASLPGSLWSRFSWRNLKSDPRRESSNLQTISLYRLASSSWRDRYVRNIRTVCLLYFQCFCLTLLCVVAQVKTLQLERDQSQMLLENIQQRHKQDMELIENAHKTRLKLLEESAAHRETQARQECEGLIERLAAVTRSAEQDRSELQAQYQCKLAQAQQDRDREVERLRGLQRKSILEMKKDHEEQVQRLKKLKDEEIDAVTSATSQTRSLMVVIEQMEQFSSRLGELSSRVESTHEHTAHGVEQGTRHRDEQLRVMQDRLAQQQKATAEERAYLKEIISRMDAQLSEQQRQLEKERWKMTAEQAKAESGHRSLEEERRALSMKLNMEREELERAKSALLEEQKSVMEHCAEERRKLAADWAHFHTLEKQRRERSEQEVRNLLERREGSIISLAQEQADLKLHTAELKQKEKAVAQERETLERLREELDREKERISNTALRLKTRAQEVEAFSKLAAEKYEEGERALQEAKRVEAEHTARLKNIHTQTARLRLQEQRILQVCLCNLTRSYLRLCFHFPESVKYQPGFYTYTVSYIPFVFFSPQDREYLQEEQIFLENLKKKSYRSSSFSTE</sequence>
<feature type="coiled-coil region" evidence="1">
    <location>
        <begin position="759"/>
        <end position="956"/>
    </location>
</feature>
<dbReference type="OMA" id="HEMELNA"/>
<evidence type="ECO:0000256" key="1">
    <source>
        <dbReference type="SAM" id="Coils"/>
    </source>
</evidence>
<dbReference type="AlphaFoldDB" id="A0A3Q4BCC9"/>
<accession>A0A3Q4BCC9</accession>
<feature type="domain" description="Fas-binding factor 1 C-terminal" evidence="3">
    <location>
        <begin position="554"/>
        <end position="980"/>
    </location>
</feature>
<feature type="coiled-coil region" evidence="1">
    <location>
        <begin position="609"/>
        <end position="680"/>
    </location>
</feature>
<organism evidence="4 5">
    <name type="scientific">Mola mola</name>
    <name type="common">Ocean sunfish</name>
    <name type="synonym">Tetraodon mola</name>
    <dbReference type="NCBI Taxonomy" id="94237"/>
    <lineage>
        <taxon>Eukaryota</taxon>
        <taxon>Metazoa</taxon>
        <taxon>Chordata</taxon>
        <taxon>Craniata</taxon>
        <taxon>Vertebrata</taxon>
        <taxon>Euteleostomi</taxon>
        <taxon>Actinopterygii</taxon>
        <taxon>Neopterygii</taxon>
        <taxon>Teleostei</taxon>
        <taxon>Neoteleostei</taxon>
        <taxon>Acanthomorphata</taxon>
        <taxon>Eupercaria</taxon>
        <taxon>Tetraodontiformes</taxon>
        <taxon>Molidae</taxon>
        <taxon>Mola</taxon>
    </lineage>
</organism>
<reference evidence="4" key="1">
    <citation type="submission" date="2025-08" db="UniProtKB">
        <authorList>
            <consortium name="Ensembl"/>
        </authorList>
    </citation>
    <scope>IDENTIFICATION</scope>
</reference>
<dbReference type="GO" id="GO:0097539">
    <property type="term" value="C:ciliary transition fiber"/>
    <property type="evidence" value="ECO:0007669"/>
    <property type="project" value="InterPro"/>
</dbReference>
<dbReference type="GO" id="GO:0005814">
    <property type="term" value="C:centriole"/>
    <property type="evidence" value="ECO:0007669"/>
    <property type="project" value="TreeGrafter"/>
</dbReference>